<proteinExistence type="predicted"/>
<dbReference type="PROSITE" id="PS51318">
    <property type="entry name" value="TAT"/>
    <property type="match status" value="1"/>
</dbReference>
<dbReference type="InterPro" id="IPR036291">
    <property type="entry name" value="NAD(P)-bd_dom_sf"/>
</dbReference>
<dbReference type="Gene3D" id="3.40.50.720">
    <property type="entry name" value="NAD(P)-binding Rossmann-like Domain"/>
    <property type="match status" value="1"/>
</dbReference>
<gene>
    <name evidence="2" type="ORF">WKR92_13215</name>
</gene>
<comment type="caution">
    <text evidence="2">The sequence shown here is derived from an EMBL/GenBank/DDBJ whole genome shotgun (WGS) entry which is preliminary data.</text>
</comment>
<evidence type="ECO:0000259" key="1">
    <source>
        <dbReference type="Pfam" id="PF01408"/>
    </source>
</evidence>
<dbReference type="EMBL" id="JBBVGT010000003">
    <property type="protein sequence ID" value="MFB5946787.1"/>
    <property type="molecule type" value="Genomic_DNA"/>
</dbReference>
<sequence>MNNKFNRRTFIKTSAAAGVGLGVMGGFSDLFAAQASGKRVGIIGLDTSHSIAFTKTLNAKEADPVYRDYKVVAAYPRGSKDIESSVSRVDGYIKDIQQYGVEIVDSIESLLSKVDVILLESNDGRVHLEQALPVFKAGKRTFIDKPIAASLRDTIAIFDQAEAHDVPIFSCSSLRYMKSAQEVAQGKVGKVLGADAFSPAKLEDTHPDLLWYGIHGIEILFTVMGTGCKTLTRTHTKDTDVVVGVWEDGRVGTFRGLRSGKNAYGGTVYGENGVQVLGPFDGYNPLLKQIVDFFDSGVPPVSKQETLEIVAFAEAADISKNNGGSAVSLASVFEKALK</sequence>
<dbReference type="InterPro" id="IPR019546">
    <property type="entry name" value="TAT_signal_bac_arc"/>
</dbReference>
<organism evidence="2 3">
    <name type="scientific">Albibacterium profundi</name>
    <dbReference type="NCBI Taxonomy" id="3134906"/>
    <lineage>
        <taxon>Bacteria</taxon>
        <taxon>Pseudomonadati</taxon>
        <taxon>Bacteroidota</taxon>
        <taxon>Sphingobacteriia</taxon>
        <taxon>Sphingobacteriales</taxon>
        <taxon>Sphingobacteriaceae</taxon>
        <taxon>Albibacterium</taxon>
    </lineage>
</organism>
<dbReference type="Pfam" id="PF01408">
    <property type="entry name" value="GFO_IDH_MocA"/>
    <property type="match status" value="1"/>
</dbReference>
<dbReference type="SUPFAM" id="SSF51735">
    <property type="entry name" value="NAD(P)-binding Rossmann-fold domains"/>
    <property type="match status" value="1"/>
</dbReference>
<dbReference type="InterPro" id="IPR000683">
    <property type="entry name" value="Gfo/Idh/MocA-like_OxRdtase_N"/>
</dbReference>
<dbReference type="NCBIfam" id="TIGR01409">
    <property type="entry name" value="TAT_signal_seq"/>
    <property type="match status" value="1"/>
</dbReference>
<dbReference type="RefSeq" id="WP_375558316.1">
    <property type="nucleotide sequence ID" value="NZ_JBBVGT010000003.1"/>
</dbReference>
<accession>A0ABV5CGV3</accession>
<evidence type="ECO:0000313" key="2">
    <source>
        <dbReference type="EMBL" id="MFB5946787.1"/>
    </source>
</evidence>
<dbReference type="InterPro" id="IPR006311">
    <property type="entry name" value="TAT_signal"/>
</dbReference>
<dbReference type="InterPro" id="IPR050463">
    <property type="entry name" value="Gfo/Idh/MocA_oxidrdct_glycsds"/>
</dbReference>
<dbReference type="PANTHER" id="PTHR43818">
    <property type="entry name" value="BCDNA.GH03377"/>
    <property type="match status" value="1"/>
</dbReference>
<protein>
    <submittedName>
        <fullName evidence="2">Gfo/Idh/MocA family oxidoreductase</fullName>
    </submittedName>
</protein>
<keyword evidence="3" id="KW-1185">Reference proteome</keyword>
<reference evidence="2 3" key="1">
    <citation type="submission" date="2024-04" db="EMBL/GenBank/DDBJ databases">
        <title>Albibacterium profundi sp. nov., isolated from sediment of the Challenger Deep of Mariana Trench.</title>
        <authorList>
            <person name="Wang Y."/>
        </authorList>
    </citation>
    <scope>NUCLEOTIDE SEQUENCE [LARGE SCALE GENOMIC DNA]</scope>
    <source>
        <strain evidence="2 3">RHL897</strain>
    </source>
</reference>
<dbReference type="Proteomes" id="UP001580928">
    <property type="component" value="Unassembled WGS sequence"/>
</dbReference>
<feature type="domain" description="Gfo/Idh/MocA-like oxidoreductase N-terminal" evidence="1">
    <location>
        <begin position="39"/>
        <end position="167"/>
    </location>
</feature>
<dbReference type="PANTHER" id="PTHR43818:SF9">
    <property type="entry name" value="HYPOTHETICAL OXIDOREDUCTASE"/>
    <property type="match status" value="1"/>
</dbReference>
<evidence type="ECO:0000313" key="3">
    <source>
        <dbReference type="Proteomes" id="UP001580928"/>
    </source>
</evidence>
<name>A0ABV5CGV3_9SPHI</name>